<comment type="caution">
    <text evidence="1">The sequence shown here is derived from an EMBL/GenBank/DDBJ whole genome shotgun (WGS) entry which is preliminary data.</text>
</comment>
<reference evidence="2" key="1">
    <citation type="submission" date="2019-06" db="EMBL/GenBank/DDBJ databases">
        <title>Draft genome sequence of the griseofulvin-producing fungus Xylaria cubensis strain G536.</title>
        <authorList>
            <person name="Mead M.E."/>
            <person name="Raja H.A."/>
            <person name="Steenwyk J.L."/>
            <person name="Knowles S.L."/>
            <person name="Oberlies N.H."/>
            <person name="Rokas A."/>
        </authorList>
    </citation>
    <scope>NUCLEOTIDE SEQUENCE [LARGE SCALE GENOMIC DNA]</scope>
    <source>
        <strain evidence="2">G536</strain>
    </source>
</reference>
<protein>
    <submittedName>
        <fullName evidence="1">Uncharacterized protein</fullName>
    </submittedName>
</protein>
<gene>
    <name evidence="1" type="ORF">FHL15_011235</name>
</gene>
<dbReference type="Proteomes" id="UP000319160">
    <property type="component" value="Unassembled WGS sequence"/>
</dbReference>
<evidence type="ECO:0000313" key="1">
    <source>
        <dbReference type="EMBL" id="TRX87873.1"/>
    </source>
</evidence>
<sequence length="82" mass="9478">MLFDEIFMPPKVTRIRRNVGSKLKLQRGLEHLELPRSAGKSAKVRSRLNLSILPTDCCKPFFFRARAIPTVRWPMADDPVEQ</sequence>
<evidence type="ECO:0000313" key="2">
    <source>
        <dbReference type="Proteomes" id="UP000319160"/>
    </source>
</evidence>
<name>A0A553HIU1_9PEZI</name>
<proteinExistence type="predicted"/>
<accession>A0A553HIU1</accession>
<organism evidence="1 2">
    <name type="scientific">Xylaria flabelliformis</name>
    <dbReference type="NCBI Taxonomy" id="2512241"/>
    <lineage>
        <taxon>Eukaryota</taxon>
        <taxon>Fungi</taxon>
        <taxon>Dikarya</taxon>
        <taxon>Ascomycota</taxon>
        <taxon>Pezizomycotina</taxon>
        <taxon>Sordariomycetes</taxon>
        <taxon>Xylariomycetidae</taxon>
        <taxon>Xylariales</taxon>
        <taxon>Xylariaceae</taxon>
        <taxon>Xylaria</taxon>
    </lineage>
</organism>
<keyword evidence="2" id="KW-1185">Reference proteome</keyword>
<dbReference type="EMBL" id="VFLP01000113">
    <property type="protein sequence ID" value="TRX87873.1"/>
    <property type="molecule type" value="Genomic_DNA"/>
</dbReference>
<dbReference type="AlphaFoldDB" id="A0A553HIU1"/>